<protein>
    <submittedName>
        <fullName evidence="6">NUDIX hydrolase</fullName>
    </submittedName>
</protein>
<accession>A0A4D7QTC9</accession>
<dbReference type="AlphaFoldDB" id="A0A4D7QTC9"/>
<dbReference type="CDD" id="cd04666">
    <property type="entry name" value="NUDIX_DIPP2_like_Nudt4"/>
    <property type="match status" value="1"/>
</dbReference>
<dbReference type="Pfam" id="PF00293">
    <property type="entry name" value="NUDIX"/>
    <property type="match status" value="1"/>
</dbReference>
<dbReference type="GO" id="GO:0046872">
    <property type="term" value="F:metal ion binding"/>
    <property type="evidence" value="ECO:0007669"/>
    <property type="project" value="UniProtKB-KW"/>
</dbReference>
<evidence type="ECO:0000256" key="4">
    <source>
        <dbReference type="ARBA" id="ARBA00022842"/>
    </source>
</evidence>
<evidence type="ECO:0000259" key="5">
    <source>
        <dbReference type="PROSITE" id="PS51462"/>
    </source>
</evidence>
<dbReference type="InterPro" id="IPR000086">
    <property type="entry name" value="NUDIX_hydrolase_dom"/>
</dbReference>
<dbReference type="OrthoDB" id="7066910at2"/>
<evidence type="ECO:0000313" key="7">
    <source>
        <dbReference type="Proteomes" id="UP000298588"/>
    </source>
</evidence>
<organism evidence="6 7">
    <name type="scientific">Phreatobacter aquaticus</name>
    <dbReference type="NCBI Taxonomy" id="2570229"/>
    <lineage>
        <taxon>Bacteria</taxon>
        <taxon>Pseudomonadati</taxon>
        <taxon>Pseudomonadota</taxon>
        <taxon>Alphaproteobacteria</taxon>
        <taxon>Hyphomicrobiales</taxon>
        <taxon>Phreatobacteraceae</taxon>
        <taxon>Phreatobacter</taxon>
    </lineage>
</organism>
<keyword evidence="3 6" id="KW-0378">Hydrolase</keyword>
<dbReference type="PROSITE" id="PS51462">
    <property type="entry name" value="NUDIX"/>
    <property type="match status" value="1"/>
</dbReference>
<gene>
    <name evidence="6" type="ORF">E8L99_10570</name>
</gene>
<dbReference type="Gene3D" id="3.90.79.10">
    <property type="entry name" value="Nucleoside Triphosphate Pyrophosphohydrolase"/>
    <property type="match status" value="1"/>
</dbReference>
<name>A0A4D7QTC9_9HYPH</name>
<dbReference type="PANTHER" id="PTHR12629">
    <property type="entry name" value="DIPHOSPHOINOSITOL POLYPHOSPHATE PHOSPHOHYDROLASE"/>
    <property type="match status" value="1"/>
</dbReference>
<comment type="cofactor">
    <cofactor evidence="1">
        <name>Mg(2+)</name>
        <dbReference type="ChEBI" id="CHEBI:18420"/>
    </cofactor>
</comment>
<sequence>MLLVTSRDTRRWVIPKGWPIKGKKPHASAVREALEEAGVSGKPTKTPIGTYNYIKRMGDGSAQPCIVEVYPLLVKHQRDRWREKDQRELRWFTATDAAAAVAEPDLAALILAFSGSPQAPQE</sequence>
<reference evidence="6 7" key="1">
    <citation type="submission" date="2019-04" db="EMBL/GenBank/DDBJ databases">
        <title>Phreatobacter aquaticus sp. nov.</title>
        <authorList>
            <person name="Choi A."/>
            <person name="Baek K."/>
        </authorList>
    </citation>
    <scope>NUCLEOTIDE SEQUENCE [LARGE SCALE GENOMIC DNA]</scope>
    <source>
        <strain evidence="6 7">NMCR1094</strain>
    </source>
</reference>
<dbReference type="GO" id="GO:0005737">
    <property type="term" value="C:cytoplasm"/>
    <property type="evidence" value="ECO:0007669"/>
    <property type="project" value="TreeGrafter"/>
</dbReference>
<keyword evidence="2" id="KW-0479">Metal-binding</keyword>
<dbReference type="EMBL" id="CP039865">
    <property type="protein sequence ID" value="QCK88746.1"/>
    <property type="molecule type" value="Genomic_DNA"/>
</dbReference>
<evidence type="ECO:0000256" key="2">
    <source>
        <dbReference type="ARBA" id="ARBA00022723"/>
    </source>
</evidence>
<dbReference type="SUPFAM" id="SSF55811">
    <property type="entry name" value="Nudix"/>
    <property type="match status" value="1"/>
</dbReference>
<dbReference type="GO" id="GO:0016462">
    <property type="term" value="F:pyrophosphatase activity"/>
    <property type="evidence" value="ECO:0007669"/>
    <property type="project" value="InterPro"/>
</dbReference>
<dbReference type="InterPro" id="IPR047198">
    <property type="entry name" value="DDP-like_NUDIX"/>
</dbReference>
<evidence type="ECO:0000313" key="6">
    <source>
        <dbReference type="EMBL" id="QCK88746.1"/>
    </source>
</evidence>
<dbReference type="Proteomes" id="UP000298588">
    <property type="component" value="Chromosome"/>
</dbReference>
<keyword evidence="7" id="KW-1185">Reference proteome</keyword>
<dbReference type="KEGG" id="paqt:E8L99_10570"/>
<feature type="domain" description="Nudix hydrolase" evidence="5">
    <location>
        <begin position="1"/>
        <end position="114"/>
    </location>
</feature>
<proteinExistence type="predicted"/>
<keyword evidence="4" id="KW-0460">Magnesium</keyword>
<dbReference type="InterPro" id="IPR015797">
    <property type="entry name" value="NUDIX_hydrolase-like_dom_sf"/>
</dbReference>
<evidence type="ECO:0000256" key="1">
    <source>
        <dbReference type="ARBA" id="ARBA00001946"/>
    </source>
</evidence>
<dbReference type="PANTHER" id="PTHR12629:SF0">
    <property type="entry name" value="DIPHOSPHOINOSITOL-POLYPHOSPHATE DIPHOSPHATASE"/>
    <property type="match status" value="1"/>
</dbReference>
<evidence type="ECO:0000256" key="3">
    <source>
        <dbReference type="ARBA" id="ARBA00022801"/>
    </source>
</evidence>